<keyword evidence="6 11" id="KW-0472">Membrane</keyword>
<evidence type="ECO:0000313" key="12">
    <source>
        <dbReference type="Ensembl" id="ENSVURP00010007553.1"/>
    </source>
</evidence>
<evidence type="ECO:0000256" key="7">
    <source>
        <dbReference type="ARBA" id="ARBA00033993"/>
    </source>
</evidence>
<dbReference type="STRING" id="29139.ENSVURP00010007553"/>
<evidence type="ECO:0000256" key="2">
    <source>
        <dbReference type="ARBA" id="ARBA00006175"/>
    </source>
</evidence>
<name>A0A4X2K6I0_VOMUR</name>
<keyword evidence="3 10" id="KW-0813">Transport</keyword>
<keyword evidence="5 11" id="KW-1133">Transmembrane helix</keyword>
<dbReference type="AlphaFoldDB" id="A0A4X2K6I0"/>
<comment type="catalytic activity">
    <reaction evidence="7">
        <text>urea(in) = urea(out)</text>
        <dbReference type="Rhea" id="RHEA:32799"/>
        <dbReference type="ChEBI" id="CHEBI:16199"/>
    </reaction>
</comment>
<dbReference type="InterPro" id="IPR015685">
    <property type="entry name" value="Aquaporin_9"/>
</dbReference>
<reference evidence="12" key="2">
    <citation type="submission" date="2025-08" db="UniProtKB">
        <authorList>
            <consortium name="Ensembl"/>
        </authorList>
    </citation>
    <scope>IDENTIFICATION</scope>
</reference>
<dbReference type="GeneID" id="114027026"/>
<evidence type="ECO:0000256" key="8">
    <source>
        <dbReference type="ARBA" id="ARBA00034651"/>
    </source>
</evidence>
<dbReference type="NCBIfam" id="TIGR00861">
    <property type="entry name" value="MIP"/>
    <property type="match status" value="1"/>
</dbReference>
<organism evidence="12 13">
    <name type="scientific">Vombatus ursinus</name>
    <name type="common">Common wombat</name>
    <dbReference type="NCBI Taxonomy" id="29139"/>
    <lineage>
        <taxon>Eukaryota</taxon>
        <taxon>Metazoa</taxon>
        <taxon>Chordata</taxon>
        <taxon>Craniata</taxon>
        <taxon>Vertebrata</taxon>
        <taxon>Euteleostomi</taxon>
        <taxon>Mammalia</taxon>
        <taxon>Metatheria</taxon>
        <taxon>Diprotodontia</taxon>
        <taxon>Vombatidae</taxon>
        <taxon>Vombatus</taxon>
    </lineage>
</organism>
<dbReference type="InterPro" id="IPR022357">
    <property type="entry name" value="MIP_CS"/>
</dbReference>
<dbReference type="InterPro" id="IPR050363">
    <property type="entry name" value="MIP/Aquaporin"/>
</dbReference>
<feature type="transmembrane region" description="Helical" evidence="11">
    <location>
        <begin position="240"/>
        <end position="262"/>
    </location>
</feature>
<keyword evidence="13" id="KW-1185">Reference proteome</keyword>
<feature type="transmembrane region" description="Helical" evidence="11">
    <location>
        <begin position="190"/>
        <end position="207"/>
    </location>
</feature>
<dbReference type="CDD" id="cd00333">
    <property type="entry name" value="MIP"/>
    <property type="match status" value="1"/>
</dbReference>
<evidence type="ECO:0000256" key="3">
    <source>
        <dbReference type="ARBA" id="ARBA00022448"/>
    </source>
</evidence>
<dbReference type="InterPro" id="IPR023271">
    <property type="entry name" value="Aquaporin-like"/>
</dbReference>
<keyword evidence="4 10" id="KW-0812">Transmembrane</keyword>
<evidence type="ECO:0000256" key="1">
    <source>
        <dbReference type="ARBA" id="ARBA00004141"/>
    </source>
</evidence>
<reference evidence="13" key="1">
    <citation type="submission" date="2018-12" db="EMBL/GenBank/DDBJ databases">
        <authorList>
            <person name="Yazar S."/>
        </authorList>
    </citation>
    <scope>NUCLEOTIDE SEQUENCE [LARGE SCALE GENOMIC DNA]</scope>
</reference>
<comment type="similarity">
    <text evidence="2 10">Belongs to the MIP/aquaporin (TC 1.A.8) family.</text>
</comment>
<evidence type="ECO:0000256" key="10">
    <source>
        <dbReference type="RuleBase" id="RU000477"/>
    </source>
</evidence>
<dbReference type="PANTHER" id="PTHR43829">
    <property type="entry name" value="AQUAPORIN OR AQUAGLYCEROPORIN RELATED"/>
    <property type="match status" value="1"/>
</dbReference>
<comment type="catalytic activity">
    <reaction evidence="9">
        <text>glycerol(in) = glycerol(out)</text>
        <dbReference type="Rhea" id="RHEA:29675"/>
        <dbReference type="ChEBI" id="CHEBI:17754"/>
    </reaction>
</comment>
<feature type="transmembrane region" description="Helical" evidence="11">
    <location>
        <begin position="20"/>
        <end position="47"/>
    </location>
</feature>
<dbReference type="OMA" id="WGFAVLT"/>
<dbReference type="GO" id="GO:0140070">
    <property type="term" value="F:hydrogen peroxide channel activity"/>
    <property type="evidence" value="ECO:0007669"/>
    <property type="project" value="Ensembl"/>
</dbReference>
<sequence>MDRIKAKKTFKEKIILKNSLAKEAIGEFLGTFTLVVLGCGSVAQAVLSRGAAGGTVTTNIGFSAAVAMAVYVTGGISGGHVNPAVSFAMCLYGRMKWFKFPFYVGAQFLGAFLGAAALFGVYHDALRSFAEGKLIVTGENATAHIFATYPAKYLTVANEFADQVMSSAFLLLVVFAVFDEKNWRVPKGLEPVVLSLLIFVLTSSLGMNSGCAMNPARDLGPRIFTALAGWGLEVFTAGSYFWWIPVVGPFVGGALGGFIYIYGIEIHHTDPDAAEKTEEAEEKNELSVIM</sequence>
<feature type="transmembrane region" description="Helical" evidence="11">
    <location>
        <begin position="160"/>
        <end position="178"/>
    </location>
</feature>
<evidence type="ECO:0000256" key="5">
    <source>
        <dbReference type="ARBA" id="ARBA00022989"/>
    </source>
</evidence>
<reference evidence="12" key="3">
    <citation type="submission" date="2025-09" db="UniProtKB">
        <authorList>
            <consortium name="Ensembl"/>
        </authorList>
    </citation>
    <scope>IDENTIFICATION</scope>
</reference>
<dbReference type="SUPFAM" id="SSF81338">
    <property type="entry name" value="Aquaporin-like"/>
    <property type="match status" value="1"/>
</dbReference>
<evidence type="ECO:0000256" key="11">
    <source>
        <dbReference type="SAM" id="Phobius"/>
    </source>
</evidence>
<dbReference type="GO" id="GO:0015265">
    <property type="term" value="F:urea channel activity"/>
    <property type="evidence" value="ECO:0007669"/>
    <property type="project" value="Ensembl"/>
</dbReference>
<dbReference type="GeneTree" id="ENSGT00940000160582"/>
<dbReference type="GO" id="GO:0016323">
    <property type="term" value="C:basolateral plasma membrane"/>
    <property type="evidence" value="ECO:0007669"/>
    <property type="project" value="TreeGrafter"/>
</dbReference>
<dbReference type="Ensembl" id="ENSVURT00010008547.1">
    <property type="protein sequence ID" value="ENSVURP00010007553.1"/>
    <property type="gene ID" value="ENSVURG00010005824.1"/>
</dbReference>
<dbReference type="OrthoDB" id="3222at2759"/>
<proteinExistence type="inferred from homology"/>
<comment type="subcellular location">
    <subcellularLocation>
        <location evidence="1">Membrane</location>
        <topology evidence="1">Multi-pass membrane protein</topology>
    </subcellularLocation>
</comment>
<feature type="transmembrane region" description="Helical" evidence="11">
    <location>
        <begin position="100"/>
        <end position="122"/>
    </location>
</feature>
<evidence type="ECO:0000256" key="9">
    <source>
        <dbReference type="ARBA" id="ARBA00049405"/>
    </source>
</evidence>
<evidence type="ECO:0000256" key="4">
    <source>
        <dbReference type="ARBA" id="ARBA00022692"/>
    </source>
</evidence>
<dbReference type="RefSeq" id="XP_027696647.1">
    <property type="nucleotide sequence ID" value="XM_027840846.1"/>
</dbReference>
<dbReference type="PROSITE" id="PS00221">
    <property type="entry name" value="MIP"/>
    <property type="match status" value="1"/>
</dbReference>
<protein>
    <submittedName>
        <fullName evidence="12">Aquaporin 9</fullName>
    </submittedName>
</protein>
<feature type="transmembrane region" description="Helical" evidence="11">
    <location>
        <begin position="59"/>
        <end position="79"/>
    </location>
</feature>
<dbReference type="Proteomes" id="UP000314987">
    <property type="component" value="Unassembled WGS sequence"/>
</dbReference>
<dbReference type="InterPro" id="IPR000425">
    <property type="entry name" value="MIP"/>
</dbReference>
<dbReference type="GO" id="GO:0071320">
    <property type="term" value="P:cellular response to cAMP"/>
    <property type="evidence" value="ECO:0007669"/>
    <property type="project" value="Ensembl"/>
</dbReference>
<dbReference type="CTD" id="366"/>
<evidence type="ECO:0000256" key="6">
    <source>
        <dbReference type="ARBA" id="ARBA00023136"/>
    </source>
</evidence>
<dbReference type="GO" id="GO:0015250">
    <property type="term" value="F:water channel activity"/>
    <property type="evidence" value="ECO:0007669"/>
    <property type="project" value="Ensembl"/>
</dbReference>
<dbReference type="FunFam" id="1.20.1080.10:FF:000005">
    <property type="entry name" value="Aquaporin 3"/>
    <property type="match status" value="1"/>
</dbReference>
<dbReference type="PRINTS" id="PR02021">
    <property type="entry name" value="AQUAPORIN9"/>
</dbReference>
<gene>
    <name evidence="12" type="primary">AQP9</name>
</gene>
<dbReference type="Pfam" id="PF00230">
    <property type="entry name" value="MIP"/>
    <property type="match status" value="1"/>
</dbReference>
<dbReference type="PANTHER" id="PTHR43829:SF6">
    <property type="entry name" value="AQUAPORIN-9"/>
    <property type="match status" value="1"/>
</dbReference>
<dbReference type="Gene3D" id="1.20.1080.10">
    <property type="entry name" value="Glycerol uptake facilitator protein"/>
    <property type="match status" value="1"/>
</dbReference>
<accession>A0A4X2K6I0</accession>
<evidence type="ECO:0000313" key="13">
    <source>
        <dbReference type="Proteomes" id="UP000314987"/>
    </source>
</evidence>
<comment type="catalytic activity">
    <reaction evidence="8">
        <text>H2O(in) = H2O(out)</text>
        <dbReference type="Rhea" id="RHEA:29667"/>
        <dbReference type="ChEBI" id="CHEBI:15377"/>
    </reaction>
</comment>
<dbReference type="GO" id="GO:0015254">
    <property type="term" value="F:glycerol channel activity"/>
    <property type="evidence" value="ECO:0007669"/>
    <property type="project" value="Ensembl"/>
</dbReference>
<dbReference type="PRINTS" id="PR00783">
    <property type="entry name" value="MINTRINSICP"/>
</dbReference>